<keyword evidence="10" id="KW-1185">Reference proteome</keyword>
<evidence type="ECO:0000256" key="6">
    <source>
        <dbReference type="ARBA" id="ARBA00048556"/>
    </source>
</evidence>
<evidence type="ECO:0000256" key="3">
    <source>
        <dbReference type="ARBA" id="ARBA00006751"/>
    </source>
</evidence>
<comment type="catalytic activity">
    <reaction evidence="6">
        <text>a purine 2'-deoxy-D-ribonucleoside + phosphate = a purine nucleobase + 2-deoxy-alpha-D-ribose 1-phosphate</text>
        <dbReference type="Rhea" id="RHEA:36431"/>
        <dbReference type="ChEBI" id="CHEBI:26386"/>
        <dbReference type="ChEBI" id="CHEBI:43474"/>
        <dbReference type="ChEBI" id="CHEBI:57259"/>
        <dbReference type="ChEBI" id="CHEBI:142361"/>
        <dbReference type="EC" id="2.4.2.1"/>
    </reaction>
</comment>
<dbReference type="GO" id="GO:0004731">
    <property type="term" value="F:purine-nucleoside phosphorylase activity"/>
    <property type="evidence" value="ECO:0007669"/>
    <property type="project" value="UniProtKB-EC"/>
</dbReference>
<gene>
    <name evidence="9" type="ORF">Pfl04_51960</name>
</gene>
<dbReference type="PANTHER" id="PTHR11904:SF9">
    <property type="entry name" value="PURINE NUCLEOSIDE PHOSPHORYLASE-RELATED"/>
    <property type="match status" value="1"/>
</dbReference>
<evidence type="ECO:0000256" key="4">
    <source>
        <dbReference type="ARBA" id="ARBA00022676"/>
    </source>
</evidence>
<dbReference type="UniPathway" id="UPA00606"/>
<evidence type="ECO:0000256" key="2">
    <source>
        <dbReference type="ARBA" id="ARBA00005058"/>
    </source>
</evidence>
<dbReference type="InterPro" id="IPR011268">
    <property type="entry name" value="Purine_phosphorylase"/>
</dbReference>
<evidence type="ECO:0000256" key="5">
    <source>
        <dbReference type="ARBA" id="ARBA00022679"/>
    </source>
</evidence>
<dbReference type="InterPro" id="IPR035994">
    <property type="entry name" value="Nucleoside_phosphorylase_sf"/>
</dbReference>
<dbReference type="EMBL" id="BONU01000081">
    <property type="protein sequence ID" value="GIG76792.1"/>
    <property type="molecule type" value="Genomic_DNA"/>
</dbReference>
<dbReference type="AlphaFoldDB" id="A0A8J3LRN6"/>
<proteinExistence type="inferred from homology"/>
<dbReference type="PIRSF" id="PIRSF000477">
    <property type="entry name" value="PurNPase"/>
    <property type="match status" value="1"/>
</dbReference>
<dbReference type="EC" id="2.4.2.1" evidence="7"/>
<protein>
    <recommendedName>
        <fullName evidence="7">Purine nucleoside phosphorylase</fullName>
        <ecNumber evidence="7">2.4.2.1</ecNumber>
    </recommendedName>
    <alternativeName>
        <fullName evidence="7">Inosine-guanosine phosphorylase</fullName>
    </alternativeName>
</protein>
<comment type="function">
    <text evidence="1">The purine nucleoside phosphorylases catalyze the phosphorolytic breakdown of the N-glycosidic bond in the beta-(deoxy)ribonucleoside molecules, with the formation of the corresponding free purine bases and pentose-1-phosphate. Cleaves guanosine, inosine, 2'-deoxyguanosine and 2'-deoxyinosine.</text>
</comment>
<dbReference type="Pfam" id="PF01048">
    <property type="entry name" value="PNP_UDP_1"/>
    <property type="match status" value="1"/>
</dbReference>
<dbReference type="GO" id="GO:0009116">
    <property type="term" value="P:nucleoside metabolic process"/>
    <property type="evidence" value="ECO:0007669"/>
    <property type="project" value="InterPro"/>
</dbReference>
<sequence length="297" mass="30969">MPRLRTSNERDPFELAADAAAVLAEATSCRRHDAVVVLGSGWVPAADAFGEPAAELAMVDLPGFHQPVADGHVGLVRSYDLNIPVVGNTRVLCFLGRTHLYEGRGVDAVAHAVRVAAASGCRIAVLTNANGTLRPEWGLGTGVVIRDHLNLSGTSPLRGPRFVDLSECWSPRLRRLALDAEPTLAEGVYAFLPGPHYETPAEARAYRTLGADVLGMSTVIEAIAAREAGLELLGLSVVSAIEKVTGADTYGEPIDPAAVVAAAEASAGTLGGVIRTVLEQALAAPKQPTDSDTRGTA</sequence>
<reference evidence="9" key="1">
    <citation type="submission" date="2021-01" db="EMBL/GenBank/DDBJ databases">
        <title>Whole genome shotgun sequence of Planosporangium flavigriseum NBRC 105377.</title>
        <authorList>
            <person name="Komaki H."/>
            <person name="Tamura T."/>
        </authorList>
    </citation>
    <scope>NUCLEOTIDE SEQUENCE</scope>
    <source>
        <strain evidence="9">NBRC 105377</strain>
    </source>
</reference>
<dbReference type="GO" id="GO:0005737">
    <property type="term" value="C:cytoplasm"/>
    <property type="evidence" value="ECO:0007669"/>
    <property type="project" value="TreeGrafter"/>
</dbReference>
<dbReference type="SUPFAM" id="SSF53167">
    <property type="entry name" value="Purine and uridine phosphorylases"/>
    <property type="match status" value="1"/>
</dbReference>
<comment type="similarity">
    <text evidence="3 7">Belongs to the PNP/MTAP phosphorylase family.</text>
</comment>
<evidence type="ECO:0000259" key="8">
    <source>
        <dbReference type="Pfam" id="PF01048"/>
    </source>
</evidence>
<dbReference type="InterPro" id="IPR000845">
    <property type="entry name" value="Nucleoside_phosphorylase_d"/>
</dbReference>
<feature type="domain" description="Nucleoside phosphorylase" evidence="8">
    <location>
        <begin position="36"/>
        <end position="276"/>
    </location>
</feature>
<dbReference type="RefSeq" id="WP_168079424.1">
    <property type="nucleotide sequence ID" value="NZ_BAAAQJ010000010.1"/>
</dbReference>
<comment type="pathway">
    <text evidence="2 7">Purine metabolism; purine nucleoside salvage.</text>
</comment>
<keyword evidence="5 7" id="KW-0808">Transferase</keyword>
<dbReference type="NCBIfam" id="NF006054">
    <property type="entry name" value="PRK08202.1"/>
    <property type="match status" value="1"/>
</dbReference>
<accession>A0A8J3LRN6</accession>
<evidence type="ECO:0000256" key="1">
    <source>
        <dbReference type="ARBA" id="ARBA00002678"/>
    </source>
</evidence>
<dbReference type="PANTHER" id="PTHR11904">
    <property type="entry name" value="METHYLTHIOADENOSINE/PURINE NUCLEOSIDE PHOSPHORYLASE"/>
    <property type="match status" value="1"/>
</dbReference>
<evidence type="ECO:0000256" key="7">
    <source>
        <dbReference type="PIRNR" id="PIRNR000477"/>
    </source>
</evidence>
<keyword evidence="4 7" id="KW-0328">Glycosyltransferase</keyword>
<evidence type="ECO:0000313" key="9">
    <source>
        <dbReference type="EMBL" id="GIG76792.1"/>
    </source>
</evidence>
<dbReference type="CDD" id="cd09009">
    <property type="entry name" value="PNP-EcPNPII_like"/>
    <property type="match status" value="1"/>
</dbReference>
<organism evidence="9 10">
    <name type="scientific">Planosporangium flavigriseum</name>
    <dbReference type="NCBI Taxonomy" id="373681"/>
    <lineage>
        <taxon>Bacteria</taxon>
        <taxon>Bacillati</taxon>
        <taxon>Actinomycetota</taxon>
        <taxon>Actinomycetes</taxon>
        <taxon>Micromonosporales</taxon>
        <taxon>Micromonosporaceae</taxon>
        <taxon>Planosporangium</taxon>
    </lineage>
</organism>
<name>A0A8J3LRN6_9ACTN</name>
<dbReference type="Proteomes" id="UP000653674">
    <property type="component" value="Unassembled WGS sequence"/>
</dbReference>
<comment type="caution">
    <text evidence="9">The sequence shown here is derived from an EMBL/GenBank/DDBJ whole genome shotgun (WGS) entry which is preliminary data.</text>
</comment>
<dbReference type="Gene3D" id="3.40.50.1580">
    <property type="entry name" value="Nucleoside phosphorylase domain"/>
    <property type="match status" value="1"/>
</dbReference>
<evidence type="ECO:0000313" key="10">
    <source>
        <dbReference type="Proteomes" id="UP000653674"/>
    </source>
</evidence>